<dbReference type="Gene3D" id="3.90.1340.10">
    <property type="entry name" value="Phage tail collar domain"/>
    <property type="match status" value="1"/>
</dbReference>
<dbReference type="KEGG" id="ssua:FPZ54_05440"/>
<evidence type="ECO:0000259" key="1">
    <source>
        <dbReference type="Pfam" id="PF07484"/>
    </source>
</evidence>
<name>A0A518RDH3_9SPHN</name>
<proteinExistence type="predicted"/>
<dbReference type="InterPro" id="IPR037053">
    <property type="entry name" value="Phage_tail_collar_dom_sf"/>
</dbReference>
<dbReference type="InterPro" id="IPR011083">
    <property type="entry name" value="Phage_tail_collar_dom"/>
</dbReference>
<evidence type="ECO:0000313" key="3">
    <source>
        <dbReference type="Proteomes" id="UP000318055"/>
    </source>
</evidence>
<dbReference type="Pfam" id="PF07484">
    <property type="entry name" value="Collar"/>
    <property type="match status" value="1"/>
</dbReference>
<protein>
    <submittedName>
        <fullName evidence="2">Phage tail protein</fullName>
    </submittedName>
</protein>
<dbReference type="AlphaFoldDB" id="A0A518RDH3"/>
<dbReference type="Proteomes" id="UP000318055">
    <property type="component" value="Chromosome"/>
</dbReference>
<dbReference type="SUPFAM" id="SSF88874">
    <property type="entry name" value="Receptor-binding domain of short tail fibre protein gp12"/>
    <property type="match status" value="1"/>
</dbReference>
<organism evidence="2 3">
    <name type="scientific">Sphingomonas suaedae</name>
    <dbReference type="NCBI Taxonomy" id="2599297"/>
    <lineage>
        <taxon>Bacteria</taxon>
        <taxon>Pseudomonadati</taxon>
        <taxon>Pseudomonadota</taxon>
        <taxon>Alphaproteobacteria</taxon>
        <taxon>Sphingomonadales</taxon>
        <taxon>Sphingomonadaceae</taxon>
        <taxon>Sphingomonas</taxon>
    </lineage>
</organism>
<dbReference type="OrthoDB" id="9810174at2"/>
<sequence>MMEPFIGQIMMFGGNFAPRGWAFCDGQLMSIQQYTPLYAIIGTIYGGDGRTTFKLPDLRGRSPVHAGTGAGPGLATVAIGQIGGAPTHTLTVDEMPAHNHTMHGELATADKQTPQGNMLALTPGTPIYATPIPADDRTMAQSSIGNSGGSQPFDLHSPYLGLNFIIALEGIFPSRN</sequence>
<gene>
    <name evidence="2" type="ORF">FPZ54_05440</name>
</gene>
<feature type="domain" description="Phage tail collar" evidence="1">
    <location>
        <begin position="7"/>
        <end position="63"/>
    </location>
</feature>
<accession>A0A518RDH3</accession>
<dbReference type="EMBL" id="CP042239">
    <property type="protein sequence ID" value="QDX25517.1"/>
    <property type="molecule type" value="Genomic_DNA"/>
</dbReference>
<evidence type="ECO:0000313" key="2">
    <source>
        <dbReference type="EMBL" id="QDX25517.1"/>
    </source>
</evidence>
<reference evidence="2 3" key="1">
    <citation type="submission" date="2019-07" db="EMBL/GenBank/DDBJ databases">
        <title>Sphingomonas alkalisoli sp. nov., isolated from rhizosphere soil of Suaedae salsa.</title>
        <authorList>
            <person name="Zhang H."/>
            <person name="Xu L."/>
            <person name="Zhang J.-X."/>
            <person name="Sun J.-Q."/>
        </authorList>
    </citation>
    <scope>NUCLEOTIDE SEQUENCE [LARGE SCALE GENOMIC DNA]</scope>
    <source>
        <strain evidence="2 3">XS-10</strain>
    </source>
</reference>
<keyword evidence="3" id="KW-1185">Reference proteome</keyword>